<evidence type="ECO:0000256" key="10">
    <source>
        <dbReference type="ARBA" id="ARBA00022801"/>
    </source>
</evidence>
<gene>
    <name evidence="17" type="ORF">ACFFNY_08925</name>
</gene>
<dbReference type="PANTHER" id="PTHR42951">
    <property type="entry name" value="METALLO-BETA-LACTAMASE DOMAIN-CONTAINING"/>
    <property type="match status" value="1"/>
</dbReference>
<evidence type="ECO:0000256" key="12">
    <source>
        <dbReference type="ARBA" id="ARBA00023251"/>
    </source>
</evidence>
<dbReference type="SMART" id="SM00849">
    <property type="entry name" value="Lactamase_B"/>
    <property type="match status" value="1"/>
</dbReference>
<comment type="cofactor">
    <cofactor evidence="2">
        <name>Zn(2+)</name>
        <dbReference type="ChEBI" id="CHEBI:29105"/>
    </cofactor>
</comment>
<dbReference type="PANTHER" id="PTHR42951:SF4">
    <property type="entry name" value="ACYL-COENZYME A THIOESTERASE MBLAC2"/>
    <property type="match status" value="1"/>
</dbReference>
<evidence type="ECO:0000256" key="2">
    <source>
        <dbReference type="ARBA" id="ARBA00001947"/>
    </source>
</evidence>
<keyword evidence="7" id="KW-0479">Metal-binding</keyword>
<dbReference type="GO" id="GO:0016787">
    <property type="term" value="F:hydrolase activity"/>
    <property type="evidence" value="ECO:0007669"/>
    <property type="project" value="UniProtKB-KW"/>
</dbReference>
<dbReference type="InterPro" id="IPR050855">
    <property type="entry name" value="NDM-1-like"/>
</dbReference>
<comment type="subcellular location">
    <subcellularLocation>
        <location evidence="3">Periplasm</location>
    </subcellularLocation>
</comment>
<organism evidence="17 18">
    <name type="scientific">Paenibacillus hodogayensis</name>
    <dbReference type="NCBI Taxonomy" id="279208"/>
    <lineage>
        <taxon>Bacteria</taxon>
        <taxon>Bacillati</taxon>
        <taxon>Bacillota</taxon>
        <taxon>Bacilli</taxon>
        <taxon>Bacillales</taxon>
        <taxon>Paenibacillaceae</taxon>
        <taxon>Paenibacillus</taxon>
    </lineage>
</organism>
<evidence type="ECO:0000256" key="13">
    <source>
        <dbReference type="ARBA" id="ARBA00034221"/>
    </source>
</evidence>
<name>A0ABV5VTS9_9BACL</name>
<keyword evidence="18" id="KW-1185">Reference proteome</keyword>
<comment type="similarity">
    <text evidence="4">Belongs to the metallo-beta-lactamase superfamily. Class-B beta-lactamase family.</text>
</comment>
<evidence type="ECO:0000313" key="18">
    <source>
        <dbReference type="Proteomes" id="UP001589619"/>
    </source>
</evidence>
<comment type="catalytic activity">
    <reaction evidence="13">
        <text>3',5'-cyclic CMP + H2O = CMP + H(+)</text>
        <dbReference type="Rhea" id="RHEA:72675"/>
        <dbReference type="ChEBI" id="CHEBI:15377"/>
        <dbReference type="ChEBI" id="CHEBI:15378"/>
        <dbReference type="ChEBI" id="CHEBI:58003"/>
        <dbReference type="ChEBI" id="CHEBI:60377"/>
    </reaction>
    <physiologicalReaction direction="left-to-right" evidence="13">
        <dbReference type="Rhea" id="RHEA:72676"/>
    </physiologicalReaction>
</comment>
<evidence type="ECO:0000256" key="14">
    <source>
        <dbReference type="ARBA" id="ARBA00034301"/>
    </source>
</evidence>
<comment type="subunit">
    <text evidence="5">Monomer.</text>
</comment>
<comment type="function">
    <text evidence="14">Counteracts the endogenous Pycsar antiviral defense system. Phosphodiesterase that enables metal-dependent hydrolysis of host cyclic nucleotide Pycsar defense signals such as cCMP and cUMP.</text>
</comment>
<dbReference type="Proteomes" id="UP001589619">
    <property type="component" value="Unassembled WGS sequence"/>
</dbReference>
<dbReference type="InterPro" id="IPR001279">
    <property type="entry name" value="Metallo-B-lactamas"/>
</dbReference>
<keyword evidence="9" id="KW-0574">Periplasm</keyword>
<keyword evidence="11" id="KW-0862">Zinc</keyword>
<keyword evidence="12" id="KW-0046">Antibiotic resistance</keyword>
<evidence type="ECO:0000256" key="5">
    <source>
        <dbReference type="ARBA" id="ARBA00011245"/>
    </source>
</evidence>
<proteinExistence type="inferred from homology"/>
<evidence type="ECO:0000256" key="8">
    <source>
        <dbReference type="ARBA" id="ARBA00022729"/>
    </source>
</evidence>
<dbReference type="SUPFAM" id="SSF56281">
    <property type="entry name" value="Metallo-hydrolase/oxidoreductase"/>
    <property type="match status" value="1"/>
</dbReference>
<dbReference type="InterPro" id="IPR036866">
    <property type="entry name" value="RibonucZ/Hydroxyglut_hydro"/>
</dbReference>
<dbReference type="Pfam" id="PF00753">
    <property type="entry name" value="Lactamase_B"/>
    <property type="match status" value="1"/>
</dbReference>
<dbReference type="EC" id="3.5.2.6" evidence="6"/>
<evidence type="ECO:0000256" key="11">
    <source>
        <dbReference type="ARBA" id="ARBA00022833"/>
    </source>
</evidence>
<dbReference type="RefSeq" id="WP_344912469.1">
    <property type="nucleotide sequence ID" value="NZ_BAAAYO010000010.1"/>
</dbReference>
<evidence type="ECO:0000256" key="9">
    <source>
        <dbReference type="ARBA" id="ARBA00022764"/>
    </source>
</evidence>
<keyword evidence="10 17" id="KW-0378">Hydrolase</keyword>
<dbReference type="InterPro" id="IPR001018">
    <property type="entry name" value="Beta-lactamase_class-B_CS"/>
</dbReference>
<sequence length="244" mass="26351">MRLTDRVSVIGGGGLGYRLSSFYDCNVYALETGAETIVIDAGSGIEPELLFGRLAERGVRPERIGKLLLTHGHADHAGGAAEWKARYGVQVIAAASTSVMVESGDEIRTSLAQARAAGTYPEWYRLAPCPIDRIVRVGEDIRSGDLTLRIVSAAGHSFDMIAAYCPELKALFAGDAVFAEGRLAVIDTPDFSMDRYRETIAGLALLDVEQLYPGHGEALTRDGREAIRLANDRFVRGLEPLSIV</sequence>
<evidence type="ECO:0000259" key="16">
    <source>
        <dbReference type="SMART" id="SM00849"/>
    </source>
</evidence>
<evidence type="ECO:0000256" key="6">
    <source>
        <dbReference type="ARBA" id="ARBA00012865"/>
    </source>
</evidence>
<dbReference type="EMBL" id="JBHMAG010000007">
    <property type="protein sequence ID" value="MFB9751694.1"/>
    <property type="molecule type" value="Genomic_DNA"/>
</dbReference>
<protein>
    <recommendedName>
        <fullName evidence="6">beta-lactamase</fullName>
        <ecNumber evidence="6">3.5.2.6</ecNumber>
    </recommendedName>
</protein>
<reference evidence="17 18" key="1">
    <citation type="submission" date="2024-09" db="EMBL/GenBank/DDBJ databases">
        <authorList>
            <person name="Sun Q."/>
            <person name="Mori K."/>
        </authorList>
    </citation>
    <scope>NUCLEOTIDE SEQUENCE [LARGE SCALE GENOMIC DNA]</scope>
    <source>
        <strain evidence="17 18">JCM 12520</strain>
    </source>
</reference>
<keyword evidence="8" id="KW-0732">Signal</keyword>
<dbReference type="Gene3D" id="3.60.15.10">
    <property type="entry name" value="Ribonuclease Z/Hydroxyacylglutathione hydrolase-like"/>
    <property type="match status" value="1"/>
</dbReference>
<evidence type="ECO:0000313" key="17">
    <source>
        <dbReference type="EMBL" id="MFB9751694.1"/>
    </source>
</evidence>
<comment type="caution">
    <text evidence="17">The sequence shown here is derived from an EMBL/GenBank/DDBJ whole genome shotgun (WGS) entry which is preliminary data.</text>
</comment>
<evidence type="ECO:0000256" key="7">
    <source>
        <dbReference type="ARBA" id="ARBA00022723"/>
    </source>
</evidence>
<accession>A0ABV5VTS9</accession>
<comment type="catalytic activity">
    <reaction evidence="1">
        <text>a beta-lactam + H2O = a substituted beta-amino acid</text>
        <dbReference type="Rhea" id="RHEA:20401"/>
        <dbReference type="ChEBI" id="CHEBI:15377"/>
        <dbReference type="ChEBI" id="CHEBI:35627"/>
        <dbReference type="ChEBI" id="CHEBI:140347"/>
        <dbReference type="EC" id="3.5.2.6"/>
    </reaction>
</comment>
<evidence type="ECO:0000256" key="15">
    <source>
        <dbReference type="ARBA" id="ARBA00048505"/>
    </source>
</evidence>
<evidence type="ECO:0000256" key="1">
    <source>
        <dbReference type="ARBA" id="ARBA00001526"/>
    </source>
</evidence>
<comment type="catalytic activity">
    <reaction evidence="15">
        <text>3',5'-cyclic UMP + H2O = UMP + H(+)</text>
        <dbReference type="Rhea" id="RHEA:70575"/>
        <dbReference type="ChEBI" id="CHEBI:15377"/>
        <dbReference type="ChEBI" id="CHEBI:15378"/>
        <dbReference type="ChEBI" id="CHEBI:57865"/>
        <dbReference type="ChEBI" id="CHEBI:184387"/>
    </reaction>
    <physiologicalReaction direction="left-to-right" evidence="15">
        <dbReference type="Rhea" id="RHEA:70576"/>
    </physiologicalReaction>
</comment>
<dbReference type="PROSITE" id="PS00743">
    <property type="entry name" value="BETA_LACTAMASE_B_1"/>
    <property type="match status" value="1"/>
</dbReference>
<evidence type="ECO:0000256" key="4">
    <source>
        <dbReference type="ARBA" id="ARBA00005250"/>
    </source>
</evidence>
<evidence type="ECO:0000256" key="3">
    <source>
        <dbReference type="ARBA" id="ARBA00004418"/>
    </source>
</evidence>
<feature type="domain" description="Metallo-beta-lactamase" evidence="16">
    <location>
        <begin position="24"/>
        <end position="215"/>
    </location>
</feature>